<evidence type="ECO:0000313" key="2">
    <source>
        <dbReference type="EMBL" id="AZV25611.1"/>
    </source>
</evidence>
<gene>
    <name evidence="2" type="ORF">CT157_06235</name>
</gene>
<reference evidence="2 3" key="1">
    <citation type="submission" date="2017-11" db="EMBL/GenBank/DDBJ databases">
        <title>Effect of PGPRs.</title>
        <authorList>
            <person name="Oliva R."/>
            <person name="Nong J."/>
            <person name="Roman V."/>
        </authorList>
    </citation>
    <scope>NUCLEOTIDE SEQUENCE [LARGE SCALE GENOMIC DNA]</scope>
    <source>
        <strain evidence="2">Inb918</strain>
    </source>
</reference>
<name>A0A3T0JQ82_PSESX</name>
<feature type="region of interest" description="Disordered" evidence="1">
    <location>
        <begin position="104"/>
        <end position="133"/>
    </location>
</feature>
<sequence length="133" mass="14927">MKAIIENGVVTALMTGDVDCGIPVPVGLPVSTGWLFDNERFSAPPQVDVSPDAQIEAERQWRMAELTVTDWLVTRHRDELDVGAQPTLSNKQFSKLQAWRQALRNWPASSDTPDNPSRPEPPKWLARLPLRTQ</sequence>
<evidence type="ECO:0000256" key="1">
    <source>
        <dbReference type="SAM" id="MobiDB-lite"/>
    </source>
</evidence>
<evidence type="ECO:0000313" key="3">
    <source>
        <dbReference type="Proteomes" id="UP000282760"/>
    </source>
</evidence>
<proteinExistence type="predicted"/>
<evidence type="ECO:0008006" key="4">
    <source>
        <dbReference type="Google" id="ProtNLM"/>
    </source>
</evidence>
<dbReference type="EMBL" id="CP024646">
    <property type="protein sequence ID" value="AZV25611.1"/>
    <property type="molecule type" value="Genomic_DNA"/>
</dbReference>
<dbReference type="Proteomes" id="UP000282760">
    <property type="component" value="Chromosome"/>
</dbReference>
<organism evidence="2 3">
    <name type="scientific">Pseudomonas syringae</name>
    <dbReference type="NCBI Taxonomy" id="317"/>
    <lineage>
        <taxon>Bacteria</taxon>
        <taxon>Pseudomonadati</taxon>
        <taxon>Pseudomonadota</taxon>
        <taxon>Gammaproteobacteria</taxon>
        <taxon>Pseudomonadales</taxon>
        <taxon>Pseudomonadaceae</taxon>
        <taxon>Pseudomonas</taxon>
    </lineage>
</organism>
<accession>A0A3T0JQ82</accession>
<protein>
    <recommendedName>
        <fullName evidence="4">Phage tail protein</fullName>
    </recommendedName>
</protein>
<dbReference type="AlphaFoldDB" id="A0A3T0JQ82"/>